<dbReference type="SUPFAM" id="SSF46894">
    <property type="entry name" value="C-terminal effector domain of the bipartite response regulators"/>
    <property type="match status" value="1"/>
</dbReference>
<dbReference type="SUPFAM" id="SSF52172">
    <property type="entry name" value="CheY-like"/>
    <property type="match status" value="1"/>
</dbReference>
<keyword evidence="11" id="KW-1185">Reference proteome</keyword>
<dbReference type="CDD" id="cd17624">
    <property type="entry name" value="REC_OmpR_PmrA-like"/>
    <property type="match status" value="1"/>
</dbReference>
<dbReference type="OrthoDB" id="9802426at2"/>
<dbReference type="Pfam" id="PF00486">
    <property type="entry name" value="Trans_reg_C"/>
    <property type="match status" value="1"/>
</dbReference>
<evidence type="ECO:0000256" key="1">
    <source>
        <dbReference type="ARBA" id="ARBA00022553"/>
    </source>
</evidence>
<dbReference type="InterPro" id="IPR036388">
    <property type="entry name" value="WH-like_DNA-bd_sf"/>
</dbReference>
<keyword evidence="3" id="KW-0805">Transcription regulation</keyword>
<feature type="domain" description="OmpR/PhoB-type" evidence="9">
    <location>
        <begin position="124"/>
        <end position="222"/>
    </location>
</feature>
<accession>A0A560HEL1</accession>
<dbReference type="PANTHER" id="PTHR48111">
    <property type="entry name" value="REGULATOR OF RPOS"/>
    <property type="match status" value="1"/>
</dbReference>
<keyword evidence="5" id="KW-0804">Transcription</keyword>
<dbReference type="InterPro" id="IPR039420">
    <property type="entry name" value="WalR-like"/>
</dbReference>
<evidence type="ECO:0000259" key="9">
    <source>
        <dbReference type="PROSITE" id="PS51755"/>
    </source>
</evidence>
<dbReference type="GO" id="GO:0005829">
    <property type="term" value="C:cytosol"/>
    <property type="evidence" value="ECO:0007669"/>
    <property type="project" value="TreeGrafter"/>
</dbReference>
<keyword evidence="4 7" id="KW-0238">DNA-binding</keyword>
<dbReference type="PANTHER" id="PTHR48111:SF36">
    <property type="entry name" value="TRANSCRIPTIONAL REGULATORY PROTEIN CUTR"/>
    <property type="match status" value="1"/>
</dbReference>
<evidence type="ECO:0000256" key="5">
    <source>
        <dbReference type="ARBA" id="ARBA00023163"/>
    </source>
</evidence>
<evidence type="ECO:0000256" key="7">
    <source>
        <dbReference type="PROSITE-ProRule" id="PRU01091"/>
    </source>
</evidence>
<dbReference type="Gene3D" id="3.40.50.2300">
    <property type="match status" value="1"/>
</dbReference>
<sequence>MRLLLVEDDTRLAEFLAQGLAEAGFVVDTVAEAGDAEAALDTVPYDLLILDLGLPDGDGMDLLARLRARGEMLPILVLTARGALADRVSGLNRGADDYVLKPCATEELVARAKALLRRPGGALGAVLTLGNLRFDTLAMECAMENRPLDLSRRELAVLETLLRRAGRVVPKRVLEEKVYGFDDSVASNSIEVHISRLRRKLEAEGATVRVHTLRGIGYMLSEEK</sequence>
<organism evidence="10 11">
    <name type="scientific">Nitrospirillum amazonense</name>
    <dbReference type="NCBI Taxonomy" id="28077"/>
    <lineage>
        <taxon>Bacteria</taxon>
        <taxon>Pseudomonadati</taxon>
        <taxon>Pseudomonadota</taxon>
        <taxon>Alphaproteobacteria</taxon>
        <taxon>Rhodospirillales</taxon>
        <taxon>Azospirillaceae</taxon>
        <taxon>Nitrospirillum</taxon>
    </lineage>
</organism>
<evidence type="ECO:0000256" key="6">
    <source>
        <dbReference type="PROSITE-ProRule" id="PRU00169"/>
    </source>
</evidence>
<dbReference type="InterPro" id="IPR001789">
    <property type="entry name" value="Sig_transdc_resp-reg_receiver"/>
</dbReference>
<dbReference type="SMART" id="SM00448">
    <property type="entry name" value="REC"/>
    <property type="match status" value="1"/>
</dbReference>
<dbReference type="GO" id="GO:0000976">
    <property type="term" value="F:transcription cis-regulatory region binding"/>
    <property type="evidence" value="ECO:0007669"/>
    <property type="project" value="TreeGrafter"/>
</dbReference>
<proteinExistence type="predicted"/>
<dbReference type="SMART" id="SM00862">
    <property type="entry name" value="Trans_reg_C"/>
    <property type="match status" value="1"/>
</dbReference>
<reference evidence="10 11" key="1">
    <citation type="submission" date="2019-06" db="EMBL/GenBank/DDBJ databases">
        <title>Genomic Encyclopedia of Type Strains, Phase IV (KMG-V): Genome sequencing to study the core and pangenomes of soil and plant-associated prokaryotes.</title>
        <authorList>
            <person name="Whitman W."/>
        </authorList>
    </citation>
    <scope>NUCLEOTIDE SEQUENCE [LARGE SCALE GENOMIC DNA]</scope>
    <source>
        <strain evidence="10 11">BR 11622</strain>
    </source>
</reference>
<dbReference type="FunFam" id="3.40.50.2300:FF:000002">
    <property type="entry name" value="DNA-binding response regulator PhoP"/>
    <property type="match status" value="1"/>
</dbReference>
<feature type="DNA-binding region" description="OmpR/PhoB-type" evidence="7">
    <location>
        <begin position="124"/>
        <end position="222"/>
    </location>
</feature>
<dbReference type="CDD" id="cd00383">
    <property type="entry name" value="trans_reg_C"/>
    <property type="match status" value="1"/>
</dbReference>
<dbReference type="AlphaFoldDB" id="A0A560HEL1"/>
<dbReference type="InterPro" id="IPR011006">
    <property type="entry name" value="CheY-like_superfamily"/>
</dbReference>
<dbReference type="EMBL" id="VITR01000004">
    <property type="protein sequence ID" value="TWB43934.1"/>
    <property type="molecule type" value="Genomic_DNA"/>
</dbReference>
<dbReference type="GO" id="GO:0032993">
    <property type="term" value="C:protein-DNA complex"/>
    <property type="evidence" value="ECO:0007669"/>
    <property type="project" value="TreeGrafter"/>
</dbReference>
<feature type="modified residue" description="4-aspartylphosphate" evidence="6">
    <location>
        <position position="51"/>
    </location>
</feature>
<dbReference type="GO" id="GO:0006355">
    <property type="term" value="P:regulation of DNA-templated transcription"/>
    <property type="evidence" value="ECO:0007669"/>
    <property type="project" value="InterPro"/>
</dbReference>
<dbReference type="InterPro" id="IPR016032">
    <property type="entry name" value="Sig_transdc_resp-reg_C-effctor"/>
</dbReference>
<dbReference type="InterPro" id="IPR001867">
    <property type="entry name" value="OmpR/PhoB-type_DNA-bd"/>
</dbReference>
<evidence type="ECO:0000256" key="4">
    <source>
        <dbReference type="ARBA" id="ARBA00023125"/>
    </source>
</evidence>
<keyword evidence="2" id="KW-0902">Two-component regulatory system</keyword>
<gene>
    <name evidence="10" type="ORF">FBZ90_104322</name>
</gene>
<name>A0A560HEL1_9PROT</name>
<keyword evidence="1 6" id="KW-0597">Phosphoprotein</keyword>
<protein>
    <submittedName>
        <fullName evidence="10">DNA-binding response OmpR family regulator</fullName>
    </submittedName>
</protein>
<dbReference type="PROSITE" id="PS51755">
    <property type="entry name" value="OMPR_PHOB"/>
    <property type="match status" value="1"/>
</dbReference>
<feature type="domain" description="Response regulatory" evidence="8">
    <location>
        <begin position="2"/>
        <end position="116"/>
    </location>
</feature>
<dbReference type="Gene3D" id="6.10.250.690">
    <property type="match status" value="1"/>
</dbReference>
<dbReference type="PROSITE" id="PS50110">
    <property type="entry name" value="RESPONSE_REGULATORY"/>
    <property type="match status" value="1"/>
</dbReference>
<dbReference type="Proteomes" id="UP000315751">
    <property type="component" value="Unassembled WGS sequence"/>
</dbReference>
<evidence type="ECO:0000259" key="8">
    <source>
        <dbReference type="PROSITE" id="PS50110"/>
    </source>
</evidence>
<dbReference type="RefSeq" id="WP_145731081.1">
    <property type="nucleotide sequence ID" value="NZ_VITR01000004.1"/>
</dbReference>
<evidence type="ECO:0000313" key="11">
    <source>
        <dbReference type="Proteomes" id="UP000315751"/>
    </source>
</evidence>
<dbReference type="GO" id="GO:0000156">
    <property type="term" value="F:phosphorelay response regulator activity"/>
    <property type="evidence" value="ECO:0007669"/>
    <property type="project" value="TreeGrafter"/>
</dbReference>
<dbReference type="Pfam" id="PF00072">
    <property type="entry name" value="Response_reg"/>
    <property type="match status" value="1"/>
</dbReference>
<evidence type="ECO:0000313" key="10">
    <source>
        <dbReference type="EMBL" id="TWB43934.1"/>
    </source>
</evidence>
<dbReference type="Gene3D" id="1.10.10.10">
    <property type="entry name" value="Winged helix-like DNA-binding domain superfamily/Winged helix DNA-binding domain"/>
    <property type="match status" value="1"/>
</dbReference>
<evidence type="ECO:0000256" key="2">
    <source>
        <dbReference type="ARBA" id="ARBA00023012"/>
    </source>
</evidence>
<comment type="caution">
    <text evidence="10">The sequence shown here is derived from an EMBL/GenBank/DDBJ whole genome shotgun (WGS) entry which is preliminary data.</text>
</comment>
<evidence type="ECO:0000256" key="3">
    <source>
        <dbReference type="ARBA" id="ARBA00023015"/>
    </source>
</evidence>